<dbReference type="GO" id="GO:0005783">
    <property type="term" value="C:endoplasmic reticulum"/>
    <property type="evidence" value="ECO:0007669"/>
    <property type="project" value="TreeGrafter"/>
</dbReference>
<feature type="domain" description="PPIase FKBP-type" evidence="6">
    <location>
        <begin position="45"/>
        <end position="134"/>
    </location>
</feature>
<dbReference type="PANTHER" id="PTHR45779:SF7">
    <property type="entry name" value="PEPTIDYLPROLYL ISOMERASE"/>
    <property type="match status" value="1"/>
</dbReference>
<dbReference type="FunFam" id="3.10.50.40:FF:000006">
    <property type="entry name" value="Peptidyl-prolyl cis-trans isomerase"/>
    <property type="match status" value="1"/>
</dbReference>
<evidence type="ECO:0000313" key="8">
    <source>
        <dbReference type="Proteomes" id="UP000383932"/>
    </source>
</evidence>
<evidence type="ECO:0000313" key="7">
    <source>
        <dbReference type="EMBL" id="KAB5592283.1"/>
    </source>
</evidence>
<keyword evidence="4 5" id="KW-0413">Isomerase</keyword>
<protein>
    <recommendedName>
        <fullName evidence="2 5">peptidylprolyl isomerase</fullName>
        <ecNumber evidence="2 5">5.2.1.8</ecNumber>
    </recommendedName>
</protein>
<name>A0A5N5QL43_9AGAM</name>
<evidence type="ECO:0000256" key="5">
    <source>
        <dbReference type="PROSITE-ProRule" id="PRU00277"/>
    </source>
</evidence>
<dbReference type="InterPro" id="IPR001179">
    <property type="entry name" value="PPIase_FKBP_dom"/>
</dbReference>
<evidence type="ECO:0000259" key="6">
    <source>
        <dbReference type="PROSITE" id="PS50059"/>
    </source>
</evidence>
<keyword evidence="3 5" id="KW-0697">Rotamase</keyword>
<dbReference type="GO" id="GO:0003755">
    <property type="term" value="F:peptidyl-prolyl cis-trans isomerase activity"/>
    <property type="evidence" value="ECO:0007669"/>
    <property type="project" value="UniProtKB-KW"/>
</dbReference>
<accession>A0A5N5QL43</accession>
<dbReference type="AlphaFoldDB" id="A0A5N5QL43"/>
<sequence length="137" mass="15173">MFPVLRSAIRTRPVYALARAYTTSNITSETLVAPASTNSLRAKDGDVLRMHYTAIFQADGKTFDSSRERGSPFEFKLGAGQVIRGWDQGLQGMAVGERRKLVLPPAYAYGPRGYPPEIPPNATLVFDVELLEIKNRD</sequence>
<dbReference type="Pfam" id="PF00254">
    <property type="entry name" value="FKBP_C"/>
    <property type="match status" value="1"/>
</dbReference>
<evidence type="ECO:0000256" key="2">
    <source>
        <dbReference type="ARBA" id="ARBA00013194"/>
    </source>
</evidence>
<dbReference type="Gene3D" id="3.10.50.40">
    <property type="match status" value="1"/>
</dbReference>
<dbReference type="PANTHER" id="PTHR45779">
    <property type="entry name" value="PEPTIDYLPROLYL ISOMERASE"/>
    <property type="match status" value="1"/>
</dbReference>
<dbReference type="InterPro" id="IPR046357">
    <property type="entry name" value="PPIase_dom_sf"/>
</dbReference>
<dbReference type="EC" id="5.2.1.8" evidence="2 5"/>
<dbReference type="OrthoDB" id="1902587at2759"/>
<evidence type="ECO:0000256" key="1">
    <source>
        <dbReference type="ARBA" id="ARBA00000971"/>
    </source>
</evidence>
<comment type="catalytic activity">
    <reaction evidence="1 5">
        <text>[protein]-peptidylproline (omega=180) = [protein]-peptidylproline (omega=0)</text>
        <dbReference type="Rhea" id="RHEA:16237"/>
        <dbReference type="Rhea" id="RHEA-COMP:10747"/>
        <dbReference type="Rhea" id="RHEA-COMP:10748"/>
        <dbReference type="ChEBI" id="CHEBI:83833"/>
        <dbReference type="ChEBI" id="CHEBI:83834"/>
        <dbReference type="EC" id="5.2.1.8"/>
    </reaction>
</comment>
<evidence type="ECO:0000256" key="3">
    <source>
        <dbReference type="ARBA" id="ARBA00023110"/>
    </source>
</evidence>
<evidence type="ECO:0000256" key="4">
    <source>
        <dbReference type="ARBA" id="ARBA00023235"/>
    </source>
</evidence>
<dbReference type="Proteomes" id="UP000383932">
    <property type="component" value="Unassembled WGS sequence"/>
</dbReference>
<reference evidence="7 8" key="1">
    <citation type="journal article" date="2019" name="Fungal Biol. Biotechnol.">
        <title>Draft genome sequence of fastidious pathogen Ceratobasidium theobromae, which causes vascular-streak dieback in Theobroma cacao.</title>
        <authorList>
            <person name="Ali S.S."/>
            <person name="Asman A."/>
            <person name="Shao J."/>
            <person name="Firmansyah A.P."/>
            <person name="Susilo A.W."/>
            <person name="Rosmana A."/>
            <person name="McMahon P."/>
            <person name="Junaid M."/>
            <person name="Guest D."/>
            <person name="Kheng T.Y."/>
            <person name="Meinhardt L.W."/>
            <person name="Bailey B.A."/>
        </authorList>
    </citation>
    <scope>NUCLEOTIDE SEQUENCE [LARGE SCALE GENOMIC DNA]</scope>
    <source>
        <strain evidence="7 8">CT2</strain>
    </source>
</reference>
<dbReference type="InterPro" id="IPR044609">
    <property type="entry name" value="FKBP2/11"/>
</dbReference>
<proteinExistence type="predicted"/>
<gene>
    <name evidence="7" type="ORF">CTheo_4270</name>
</gene>
<keyword evidence="8" id="KW-1185">Reference proteome</keyword>
<dbReference type="EMBL" id="SSOP01000070">
    <property type="protein sequence ID" value="KAB5592283.1"/>
    <property type="molecule type" value="Genomic_DNA"/>
</dbReference>
<dbReference type="SUPFAM" id="SSF54534">
    <property type="entry name" value="FKBP-like"/>
    <property type="match status" value="1"/>
</dbReference>
<organism evidence="7 8">
    <name type="scientific">Ceratobasidium theobromae</name>
    <dbReference type="NCBI Taxonomy" id="1582974"/>
    <lineage>
        <taxon>Eukaryota</taxon>
        <taxon>Fungi</taxon>
        <taxon>Dikarya</taxon>
        <taxon>Basidiomycota</taxon>
        <taxon>Agaricomycotina</taxon>
        <taxon>Agaricomycetes</taxon>
        <taxon>Cantharellales</taxon>
        <taxon>Ceratobasidiaceae</taxon>
        <taxon>Ceratobasidium</taxon>
    </lineage>
</organism>
<comment type="caution">
    <text evidence="7">The sequence shown here is derived from an EMBL/GenBank/DDBJ whole genome shotgun (WGS) entry which is preliminary data.</text>
</comment>
<dbReference type="PROSITE" id="PS50059">
    <property type="entry name" value="FKBP_PPIASE"/>
    <property type="match status" value="1"/>
</dbReference>